<protein>
    <recommendedName>
        <fullName evidence="3">ATP-dependent RecD2 DNA helicase</fullName>
        <ecNumber evidence="3">5.6.2.3</ecNumber>
    </recommendedName>
    <alternativeName>
        <fullName evidence="3">DNA 5'-3' helicase subunit RecD2</fullName>
    </alternativeName>
</protein>
<dbReference type="Gene3D" id="2.30.30.940">
    <property type="match status" value="1"/>
</dbReference>
<proteinExistence type="inferred from homology"/>
<dbReference type="InterPro" id="IPR010994">
    <property type="entry name" value="RuvA_2-like"/>
</dbReference>
<dbReference type="EMBL" id="AE009440">
    <property type="protein sequence ID" value="AAP98057.1"/>
    <property type="molecule type" value="Genomic_DNA"/>
</dbReference>
<dbReference type="Proteomes" id="UP000000424">
    <property type="component" value="Chromosome"/>
</dbReference>
<keyword evidence="2 3" id="KW-0067">ATP-binding</keyword>
<dbReference type="SUPFAM" id="SSF52540">
    <property type="entry name" value="P-loop containing nucleoside triphosphate hydrolases"/>
    <property type="match status" value="2"/>
</dbReference>
<keyword evidence="1 3" id="KW-0547">Nucleotide-binding</keyword>
<dbReference type="EC" id="5.6.2.3" evidence="3"/>
<evidence type="ECO:0000313" key="5">
    <source>
        <dbReference type="EMBL" id="AAP98057.1"/>
    </source>
</evidence>
<organism evidence="5 6">
    <name type="scientific">Chlamydia pneumoniae</name>
    <name type="common">Chlamydophila pneumoniae</name>
    <dbReference type="NCBI Taxonomy" id="83558"/>
    <lineage>
        <taxon>Bacteria</taxon>
        <taxon>Pseudomonadati</taxon>
        <taxon>Chlamydiota</taxon>
        <taxon>Chlamydiia</taxon>
        <taxon>Chlamydiales</taxon>
        <taxon>Chlamydiaceae</taxon>
        <taxon>Chlamydia/Chlamydophila group</taxon>
        <taxon>Chlamydia</taxon>
    </lineage>
</organism>
<name>A0ABM5LC02_CHLPN</name>
<evidence type="ECO:0000256" key="2">
    <source>
        <dbReference type="ARBA" id="ARBA00022840"/>
    </source>
</evidence>
<dbReference type="CDD" id="cd17933">
    <property type="entry name" value="DEXSc_RecD-like"/>
    <property type="match status" value="1"/>
</dbReference>
<feature type="domain" description="AAA+ ATPase" evidence="4">
    <location>
        <begin position="342"/>
        <end position="486"/>
    </location>
</feature>
<dbReference type="InterPro" id="IPR050534">
    <property type="entry name" value="Coronavir_polyprotein_1ab"/>
</dbReference>
<comment type="catalytic activity">
    <reaction evidence="3">
        <text>ATP + H2O = ADP + phosphate + H(+)</text>
        <dbReference type="Rhea" id="RHEA:13065"/>
        <dbReference type="ChEBI" id="CHEBI:15377"/>
        <dbReference type="ChEBI" id="CHEBI:15378"/>
        <dbReference type="ChEBI" id="CHEBI:30616"/>
        <dbReference type="ChEBI" id="CHEBI:43474"/>
        <dbReference type="ChEBI" id="CHEBI:456216"/>
        <dbReference type="EC" id="5.6.2.3"/>
    </reaction>
</comment>
<keyword evidence="6" id="KW-1185">Reference proteome</keyword>
<keyword evidence="3" id="KW-0378">Hydrolase</keyword>
<dbReference type="Pfam" id="PF13245">
    <property type="entry name" value="AAA_19"/>
    <property type="match status" value="1"/>
</dbReference>
<dbReference type="Pfam" id="PF14520">
    <property type="entry name" value="HHH_5"/>
    <property type="match status" value="1"/>
</dbReference>
<dbReference type="Gene3D" id="1.10.150.20">
    <property type="entry name" value="5' to 3' exonuclease, C-terminal subdomain"/>
    <property type="match status" value="1"/>
</dbReference>
<keyword evidence="3" id="KW-0347">Helicase</keyword>
<dbReference type="HAMAP" id="MF_01488">
    <property type="entry name" value="RecD2"/>
    <property type="match status" value="1"/>
</dbReference>
<dbReference type="InterPro" id="IPR027417">
    <property type="entry name" value="P-loop_NTPase"/>
</dbReference>
<comment type="similarity">
    <text evidence="3">Belongs to the RecD family. RecD2 subfamily.</text>
</comment>
<dbReference type="SUPFAM" id="SSF47781">
    <property type="entry name" value="RuvA domain 2-like"/>
    <property type="match status" value="1"/>
</dbReference>
<dbReference type="Pfam" id="PF13538">
    <property type="entry name" value="UvrD_C_2"/>
    <property type="match status" value="1"/>
</dbReference>
<dbReference type="InterPro" id="IPR041451">
    <property type="entry name" value="RecD2_SH13"/>
</dbReference>
<dbReference type="RefSeq" id="WP_010882773.1">
    <property type="nucleotide sequence ID" value="NC_005043.1"/>
</dbReference>
<dbReference type="Gene3D" id="1.10.10.2220">
    <property type="match status" value="1"/>
</dbReference>
<sequence length="732" mass="83437">MEKICGYLEQILVENKDSGDITAYIKIPNKTTPILIKGKLPQPLELGSPIQIYGVWSHSPSNTKYFQIHSYDSPLLYEYRGVFHYLTSKLIKGIGPKIAEKIIEKFQEKTCYVLDITPERLSEVSGISETRCVSICKQLCEQKILRKTLLFLQEYNIPIHYGVRIFKKYQEKSIEKICEDPFLLAREMEGIGFKTADFIAMKLGVPRNSESRLCAGIQHSLEELQEEGHTCYPIELLIDVVAKLLNQDVFDTPITLEEIDTQILNMQKRKLLHIQDISGTLHVWTRYLHLAEKTIVSDLKRILFSSRRIRSIDGEKAIAWVEENLSIDLAEQQREAIKACFSEKLLIITGGPGTGKSTITQAILKIFEQVTHKIILAAPTGKAAKRMTEITQKHSVTIHALLQYDFKTKSFRKNHDNPIDCDLIIVDESGMMDTHLLHHFLKALPDYTTLVFIGDIHQLPSVGPGNILKDLITSNKMTVIRLNKIFRQVHDSGIVTNAHRVNEGELPILYSETGRRDFLFFQKDDQEEALNHIIHLVTKFVPQKYHIYPQDIQVLAPMKKGTLGIYNLNKALKHALNPKKANLHGRFQSYAVGDKVMQIRNNYNKEVFNGDIGYVSTINFEDKAVVVRMEGKHVGYSFSELDDLVLAYATSVHKYQGSESPCIIIPIHTSHFMMLYRNLLYTAITRGKKLVILVGTKKAIAIATRNNRVQHRCTGLAEVLKELDTKKNYADL</sequence>
<dbReference type="PANTHER" id="PTHR43788">
    <property type="entry name" value="DNA2/NAM7 HELICASE FAMILY MEMBER"/>
    <property type="match status" value="1"/>
</dbReference>
<dbReference type="NCBIfam" id="TIGR01448">
    <property type="entry name" value="recD_rel"/>
    <property type="match status" value="1"/>
</dbReference>
<reference evidence="5" key="1">
    <citation type="submission" date="2002-05" db="EMBL/GenBank/DDBJ databases">
        <title>The genome sequence of Chlamydia pneumoniae TW183 and comparison with other Chlamydia strains based on whole genome sequence analysis.</title>
        <authorList>
            <person name="Geng M.M."/>
            <person name="Schuhmacher A."/>
            <person name="Muehldorfer I."/>
            <person name="Bensch K.W."/>
            <person name="Schaefer K.P."/>
            <person name="Schneider S."/>
            <person name="Pohl T."/>
            <person name="Essig A."/>
            <person name="Marre R."/>
            <person name="Melchers K."/>
        </authorList>
    </citation>
    <scope>NUCLEOTIDE SEQUENCE [LARGE SCALE GENOMIC DNA]</scope>
    <source>
        <strain evidence="5">TW-183</strain>
    </source>
</reference>
<dbReference type="InterPro" id="IPR003593">
    <property type="entry name" value="AAA+_ATPase"/>
</dbReference>
<comment type="function">
    <text evidence="3">DNA-dependent ATPase and ATP-dependent 5'-3' DNA helicase. Has no activity on blunt DNA or DNA with 3'-overhangs, requires at least 10 bases of 5'-ssDNA for helicase activity.</text>
</comment>
<dbReference type="InterPro" id="IPR029493">
    <property type="entry name" value="RecD2-like_HHH"/>
</dbReference>
<accession>A0ABM5LC02</accession>
<evidence type="ECO:0000259" key="4">
    <source>
        <dbReference type="SMART" id="SM00382"/>
    </source>
</evidence>
<dbReference type="CDD" id="cd18809">
    <property type="entry name" value="SF1_C_RecD"/>
    <property type="match status" value="1"/>
</dbReference>
<dbReference type="PANTHER" id="PTHR43788:SF6">
    <property type="entry name" value="DNA HELICASE B"/>
    <property type="match status" value="1"/>
</dbReference>
<dbReference type="GeneID" id="45050168"/>
<keyword evidence="3" id="KW-0238">DNA-binding</keyword>
<dbReference type="SMART" id="SM00382">
    <property type="entry name" value="AAA"/>
    <property type="match status" value="1"/>
</dbReference>
<evidence type="ECO:0000256" key="3">
    <source>
        <dbReference type="HAMAP-Rule" id="MF_01488"/>
    </source>
</evidence>
<gene>
    <name evidence="3" type="primary">recD2</name>
    <name evidence="5" type="ordered locus">CpB0124</name>
</gene>
<dbReference type="Gene3D" id="3.40.50.300">
    <property type="entry name" value="P-loop containing nucleotide triphosphate hydrolases"/>
    <property type="match status" value="2"/>
</dbReference>
<dbReference type="Pfam" id="PF18335">
    <property type="entry name" value="SH3_13"/>
    <property type="match status" value="1"/>
</dbReference>
<evidence type="ECO:0000256" key="1">
    <source>
        <dbReference type="ARBA" id="ARBA00022741"/>
    </source>
</evidence>
<evidence type="ECO:0000313" key="6">
    <source>
        <dbReference type="Proteomes" id="UP000000424"/>
    </source>
</evidence>
<dbReference type="InterPro" id="IPR006345">
    <property type="entry name" value="RecD2"/>
</dbReference>
<dbReference type="InterPro" id="IPR027785">
    <property type="entry name" value="UvrD-like_helicase_C"/>
</dbReference>
<keyword evidence="3" id="KW-0413">Isomerase</keyword>
<feature type="binding site" evidence="3">
    <location>
        <begin position="353"/>
        <end position="357"/>
    </location>
    <ligand>
        <name>ATP</name>
        <dbReference type="ChEBI" id="CHEBI:30616"/>
    </ligand>
</feature>
<dbReference type="Pfam" id="PF14490">
    <property type="entry name" value="HHH_RecD2"/>
    <property type="match status" value="1"/>
</dbReference>